<reference evidence="2" key="1">
    <citation type="submission" date="2025-08" db="UniProtKB">
        <authorList>
            <consortium name="RefSeq"/>
        </authorList>
    </citation>
    <scope>IDENTIFICATION</scope>
</reference>
<name>A0A1U8B3L3_NELNU</name>
<dbReference type="FunCoup" id="A0A1U8B3L3">
    <property type="interactions" value="610"/>
</dbReference>
<dbReference type="GeneID" id="104610456"/>
<keyword evidence="1" id="KW-1185">Reference proteome</keyword>
<gene>
    <name evidence="2" type="primary">LOC104610456</name>
</gene>
<proteinExistence type="predicted"/>
<organism evidence="1 2">
    <name type="scientific">Nelumbo nucifera</name>
    <name type="common">Sacred lotus</name>
    <dbReference type="NCBI Taxonomy" id="4432"/>
    <lineage>
        <taxon>Eukaryota</taxon>
        <taxon>Viridiplantae</taxon>
        <taxon>Streptophyta</taxon>
        <taxon>Embryophyta</taxon>
        <taxon>Tracheophyta</taxon>
        <taxon>Spermatophyta</taxon>
        <taxon>Magnoliopsida</taxon>
        <taxon>Proteales</taxon>
        <taxon>Nelumbonaceae</taxon>
        <taxon>Nelumbo</taxon>
    </lineage>
</organism>
<dbReference type="OMA" id="RLMPFKA"/>
<dbReference type="AlphaFoldDB" id="A0A1U8B3L3"/>
<dbReference type="RefSeq" id="XP_010275375.1">
    <property type="nucleotide sequence ID" value="XM_010277073.2"/>
</dbReference>
<dbReference type="OrthoDB" id="1905234at2759"/>
<dbReference type="PANTHER" id="PTHR37744">
    <property type="entry name" value="STAR LIPID TRANSFER-LIKE PROTEIN"/>
    <property type="match status" value="1"/>
</dbReference>
<dbReference type="Proteomes" id="UP000189703">
    <property type="component" value="Unplaced"/>
</dbReference>
<evidence type="ECO:0000313" key="1">
    <source>
        <dbReference type="Proteomes" id="UP000189703"/>
    </source>
</evidence>
<protein>
    <submittedName>
        <fullName evidence="2">Uncharacterized protein LOC104610456</fullName>
    </submittedName>
</protein>
<sequence length="108" mass="11341">MSRERENSLQQMGEKGGIGGGSDNGYWWWAVASSAQLTLAISSYRKGYVGDSCFMPFKAFSVASLLVGAGATAVAGFLHASGIRTVEDLKEVGGSIRNGLGIPPREAK</sequence>
<dbReference type="PANTHER" id="PTHR37744:SF1">
    <property type="entry name" value="STAR LIPID TRANSFER-LIKE PROTEIN"/>
    <property type="match status" value="1"/>
</dbReference>
<dbReference type="KEGG" id="nnu:104610456"/>
<accession>A0A1U8B3L3</accession>
<dbReference type="eggNOG" id="ENOG502S7U5">
    <property type="taxonomic scope" value="Eukaryota"/>
</dbReference>
<evidence type="ECO:0000313" key="2">
    <source>
        <dbReference type="RefSeq" id="XP_010275375.1"/>
    </source>
</evidence>